<keyword evidence="5" id="KW-0175">Coiled coil</keyword>
<keyword evidence="3" id="KW-0963">Cytoplasm</keyword>
<dbReference type="InterPro" id="IPR042576">
    <property type="entry name" value="TRAF3IP1_N_sf"/>
</dbReference>
<reference evidence="12 13" key="1">
    <citation type="submission" date="2021-02" db="EMBL/GenBank/DDBJ databases">
        <title>Leishmania (Mundinia) enrietti genome sequencing and assembly.</title>
        <authorList>
            <person name="Almutairi H."/>
            <person name="Gatherer D."/>
        </authorList>
    </citation>
    <scope>NUCLEOTIDE SEQUENCE [LARGE SCALE GENOMIC DNA]</scope>
    <source>
        <strain evidence="12">CUR178</strain>
    </source>
</reference>
<dbReference type="GO" id="GO:0036064">
    <property type="term" value="C:ciliary basal body"/>
    <property type="evidence" value="ECO:0007669"/>
    <property type="project" value="TreeGrafter"/>
</dbReference>
<feature type="compositionally biased region" description="Low complexity" evidence="10">
    <location>
        <begin position="139"/>
        <end position="153"/>
    </location>
</feature>
<name>A0A836KFN6_LEIEN</name>
<evidence type="ECO:0000256" key="10">
    <source>
        <dbReference type="SAM" id="MobiDB-lite"/>
    </source>
</evidence>
<dbReference type="GO" id="GO:0042073">
    <property type="term" value="P:intraciliary transport"/>
    <property type="evidence" value="ECO:0007669"/>
    <property type="project" value="TreeGrafter"/>
</dbReference>
<dbReference type="RefSeq" id="XP_067690132.1">
    <property type="nucleotide sequence ID" value="XM_067834029.1"/>
</dbReference>
<evidence type="ECO:0000259" key="11">
    <source>
        <dbReference type="Pfam" id="PF10243"/>
    </source>
</evidence>
<accession>A0A836KFN6</accession>
<evidence type="ECO:0000256" key="5">
    <source>
        <dbReference type="ARBA" id="ARBA00023054"/>
    </source>
</evidence>
<keyword evidence="4" id="KW-0970">Cilium biogenesis/degradation</keyword>
<comment type="subcellular location">
    <subcellularLocation>
        <location evidence="2">Cytoplasm</location>
        <location evidence="2">Cytoskeleton</location>
        <location evidence="2">Cilium axoneme</location>
    </subcellularLocation>
    <subcellularLocation>
        <location evidence="1">Cytoplasm</location>
        <location evidence="1">Cytoskeleton</location>
        <location evidence="1">Cilium basal body</location>
    </subcellularLocation>
</comment>
<keyword evidence="7" id="KW-0966">Cell projection</keyword>
<keyword evidence="13" id="KW-1185">Reference proteome</keyword>
<organism evidence="12 13">
    <name type="scientific">Leishmania enriettii</name>
    <dbReference type="NCBI Taxonomy" id="5663"/>
    <lineage>
        <taxon>Eukaryota</taxon>
        <taxon>Discoba</taxon>
        <taxon>Euglenozoa</taxon>
        <taxon>Kinetoplastea</taxon>
        <taxon>Metakinetoplastina</taxon>
        <taxon>Trypanosomatida</taxon>
        <taxon>Trypanosomatidae</taxon>
        <taxon>Leishmaniinae</taxon>
        <taxon>Leishmania</taxon>
    </lineage>
</organism>
<dbReference type="InterPro" id="IPR040468">
    <property type="entry name" value="TRAF3IP1_N"/>
</dbReference>
<dbReference type="KEGG" id="lenr:94169539"/>
<evidence type="ECO:0000256" key="9">
    <source>
        <dbReference type="ARBA" id="ARBA00070492"/>
    </source>
</evidence>
<protein>
    <recommendedName>
        <fullName evidence="9">TRAF3-interacting protein 1</fullName>
    </recommendedName>
</protein>
<dbReference type="FunFam" id="1.10.418.50:FF:000001">
    <property type="entry name" value="TRAF3-interacting protein 1 isoform X1"/>
    <property type="match status" value="1"/>
</dbReference>
<dbReference type="Pfam" id="PF10243">
    <property type="entry name" value="MIP-T3"/>
    <property type="match status" value="1"/>
</dbReference>
<dbReference type="GO" id="GO:0070507">
    <property type="term" value="P:regulation of microtubule cytoskeleton organization"/>
    <property type="evidence" value="ECO:0007669"/>
    <property type="project" value="TreeGrafter"/>
</dbReference>
<dbReference type="Proteomes" id="UP000674179">
    <property type="component" value="Chromosome 32"/>
</dbReference>
<dbReference type="OrthoDB" id="10258914at2759"/>
<dbReference type="PANTHER" id="PTHR31363:SF1">
    <property type="entry name" value="TRAF3-INTERACTING PROTEIN 1 N-TERMINAL DOMAIN-CONTAINING PROTEIN"/>
    <property type="match status" value="1"/>
</dbReference>
<dbReference type="Gene3D" id="1.10.418.50">
    <property type="entry name" value="Microtubule-binding protein MIP-T3"/>
    <property type="match status" value="1"/>
</dbReference>
<gene>
    <name evidence="12" type="ORF">CUR178_02268</name>
</gene>
<dbReference type="GO" id="GO:0005930">
    <property type="term" value="C:axoneme"/>
    <property type="evidence" value="ECO:0007669"/>
    <property type="project" value="UniProtKB-SubCell"/>
</dbReference>
<evidence type="ECO:0000256" key="3">
    <source>
        <dbReference type="ARBA" id="ARBA00022490"/>
    </source>
</evidence>
<dbReference type="GO" id="GO:0048731">
    <property type="term" value="P:system development"/>
    <property type="evidence" value="ECO:0007669"/>
    <property type="project" value="UniProtKB-ARBA"/>
</dbReference>
<evidence type="ECO:0000313" key="12">
    <source>
        <dbReference type="EMBL" id="KAG5470962.1"/>
    </source>
</evidence>
<feature type="region of interest" description="Disordered" evidence="10">
    <location>
        <begin position="139"/>
        <end position="169"/>
    </location>
</feature>
<evidence type="ECO:0000256" key="4">
    <source>
        <dbReference type="ARBA" id="ARBA00022794"/>
    </source>
</evidence>
<dbReference type="GeneID" id="94169539"/>
<dbReference type="GO" id="GO:0048513">
    <property type="term" value="P:animal organ development"/>
    <property type="evidence" value="ECO:0007669"/>
    <property type="project" value="UniProtKB-ARBA"/>
</dbReference>
<dbReference type="GO" id="GO:0060271">
    <property type="term" value="P:cilium assembly"/>
    <property type="evidence" value="ECO:0007669"/>
    <property type="project" value="TreeGrafter"/>
</dbReference>
<evidence type="ECO:0000256" key="6">
    <source>
        <dbReference type="ARBA" id="ARBA00023212"/>
    </source>
</evidence>
<dbReference type="GO" id="GO:0030992">
    <property type="term" value="C:intraciliary transport particle B"/>
    <property type="evidence" value="ECO:0007669"/>
    <property type="project" value="TreeGrafter"/>
</dbReference>
<dbReference type="GO" id="GO:0008017">
    <property type="term" value="F:microtubule binding"/>
    <property type="evidence" value="ECO:0007669"/>
    <property type="project" value="InterPro"/>
</dbReference>
<comment type="similarity">
    <text evidence="8">Belongs to the TRAF3IP1 family.</text>
</comment>
<keyword evidence="6" id="KW-0206">Cytoskeleton</keyword>
<dbReference type="InterPro" id="IPR018799">
    <property type="entry name" value="TRAF3IP1"/>
</dbReference>
<evidence type="ECO:0000256" key="7">
    <source>
        <dbReference type="ARBA" id="ARBA00023273"/>
    </source>
</evidence>
<evidence type="ECO:0000256" key="8">
    <source>
        <dbReference type="ARBA" id="ARBA00043971"/>
    </source>
</evidence>
<evidence type="ECO:0000256" key="1">
    <source>
        <dbReference type="ARBA" id="ARBA00004120"/>
    </source>
</evidence>
<evidence type="ECO:0000313" key="13">
    <source>
        <dbReference type="Proteomes" id="UP000674179"/>
    </source>
</evidence>
<dbReference type="EMBL" id="JAFHKP010000032">
    <property type="protein sequence ID" value="KAG5470962.1"/>
    <property type="molecule type" value="Genomic_DNA"/>
</dbReference>
<feature type="domain" description="TRAF3-interacting protein 1 N-terminal" evidence="11">
    <location>
        <begin position="8"/>
        <end position="116"/>
    </location>
</feature>
<comment type="caution">
    <text evidence="12">The sequence shown here is derived from an EMBL/GenBank/DDBJ whole genome shotgun (WGS) entry which is preliminary data.</text>
</comment>
<dbReference type="PANTHER" id="PTHR31363">
    <property type="entry name" value="TRAF3-INTERACTING PROTEIN 1"/>
    <property type="match status" value="1"/>
</dbReference>
<evidence type="ECO:0000256" key="2">
    <source>
        <dbReference type="ARBA" id="ARBA00004430"/>
    </source>
</evidence>
<dbReference type="AlphaFoldDB" id="A0A836KFN6"/>
<proteinExistence type="inferred from homology"/>
<sequence>MSGEVDFWSATIAAYQPLQLTSPELSPKLLKRPPFRFIHDIVYSIDARFAAYDHVIPAELRDSAQVDTKEKKIEYLTILINYINKLMKVDLDVNPKKIVSGNEPEKTNIFLQYLAAAVGYAQQDKAALAASAPKQKSAASASTSLSPPAASSLTGPAQTSGSLPPASSLCRKKSSLVDDAARRSSHLSALDEAAKFNRKLSSYSLNLSLSEQRDVRTEGQSIVRMWKALSNPQVETEPSRMPQETLETAIKRQIETIKMMQELLSENHRVIEKLESLVT</sequence>